<reference evidence="3 4" key="1">
    <citation type="submission" date="2012-10" db="EMBL/GenBank/DDBJ databases">
        <title>Genome sequencing of Tanticharoenia sakaeratensis NBRC 103193.</title>
        <authorList>
            <person name="Azuma Y."/>
            <person name="Hadano H."/>
            <person name="Hirakawa H."/>
            <person name="Matsushita K."/>
        </authorList>
    </citation>
    <scope>NUCLEOTIDE SEQUENCE [LARGE SCALE GENOMIC DNA]</scope>
    <source>
        <strain evidence="3 4">NBRC 103193</strain>
    </source>
</reference>
<evidence type="ECO:0000313" key="3">
    <source>
        <dbReference type="EMBL" id="GAN53301.1"/>
    </source>
</evidence>
<dbReference type="OrthoDB" id="3902805at2"/>
<keyword evidence="4" id="KW-1185">Reference proteome</keyword>
<organism evidence="3 4">
    <name type="scientific">Tanticharoenia sakaeratensis NBRC 103193</name>
    <dbReference type="NCBI Taxonomy" id="1231623"/>
    <lineage>
        <taxon>Bacteria</taxon>
        <taxon>Pseudomonadati</taxon>
        <taxon>Pseudomonadota</taxon>
        <taxon>Alphaproteobacteria</taxon>
        <taxon>Acetobacterales</taxon>
        <taxon>Acetobacteraceae</taxon>
        <taxon>Tanticharoenia</taxon>
    </lineage>
</organism>
<gene>
    <name evidence="3" type="ORF">Tasa_009_096</name>
</gene>
<dbReference type="Pfam" id="PF00723">
    <property type="entry name" value="Glyco_hydro_15"/>
    <property type="match status" value="1"/>
</dbReference>
<dbReference type="EMBL" id="BALE01000009">
    <property type="protein sequence ID" value="GAN53301.1"/>
    <property type="molecule type" value="Genomic_DNA"/>
</dbReference>
<protein>
    <submittedName>
        <fullName evidence="3">Glycoside hydrolase 15-related</fullName>
    </submittedName>
</protein>
<dbReference type="GO" id="GO:0005975">
    <property type="term" value="P:carbohydrate metabolic process"/>
    <property type="evidence" value="ECO:0007669"/>
    <property type="project" value="InterPro"/>
</dbReference>
<dbReference type="RefSeq" id="WP_048847108.1">
    <property type="nucleotide sequence ID" value="NZ_BALE01000009.1"/>
</dbReference>
<dbReference type="Proteomes" id="UP000032679">
    <property type="component" value="Unassembled WGS sequence"/>
</dbReference>
<name>A0A0D6MIJ0_9PROT</name>
<keyword evidence="3" id="KW-0378">Hydrolase</keyword>
<feature type="domain" description="Trehalase-like N-terminal" evidence="2">
    <location>
        <begin position="13"/>
        <end position="149"/>
    </location>
</feature>
<dbReference type="AlphaFoldDB" id="A0A0D6MIJ0"/>
<comment type="caution">
    <text evidence="3">The sequence shown here is derived from an EMBL/GenBank/DDBJ whole genome shotgun (WGS) entry which is preliminary data.</text>
</comment>
<dbReference type="SUPFAM" id="SSF48208">
    <property type="entry name" value="Six-hairpin glycosidases"/>
    <property type="match status" value="1"/>
</dbReference>
<dbReference type="Gene3D" id="1.50.10.10">
    <property type="match status" value="1"/>
</dbReference>
<dbReference type="Pfam" id="PF19291">
    <property type="entry name" value="TREH_N"/>
    <property type="match status" value="1"/>
</dbReference>
<sequence length="613" mass="69553">MSETRNLSSPPFMPIENHAVIGDLRTTALIALDGAVDMMCWPRFDSPSIFARLLDDDGGVFELAPTLDGGRHTQFYVPDTNILLTRTLSHEGVSEISDFMPLGPENQIQRLVRRIKSVRGEIACTMRCAPRFDYARARHTVRRIDDQVVLFLPEGARLPTLRLCASVPILIENGDGVARFTLGVNESAIFTLDAELEGANPCSDVPLLSESFKSTANFWREWVARSPYRGRWHDPITRSLLVLKLLTSAEFGSMVAAATFGLPETVGGERNWDYRYTWVRDSSFMIYAFMQTGHRAEATDFIRWMHARRGEAFENEGLRVLYGIDGRRISTETDLTHFKGYLGSKPVRIGNAAEDQLQLDIYGELLDAVYMADRFCERLSYEDWMSVTVGMDWLCDHWNQPDEGIWEVRGGRRHFLHSRVMCWVAFDRAIRLAQERGLPGHIALWTRERNAIYNDVHKNFWNEERQFFGQSIGSDTIDASCLLMPLVGFIGDGDPRWRSTLRAVGELLLDDSHVYRYRARDGVNEDGLNGIEGTFTMCSFWYIECLARSGDLLQARFLFEKMLAYANHVGLFAEELGPAGEHLGNFPQAFTHLALIRAGQYLDRALTSQMGAV</sequence>
<evidence type="ECO:0000313" key="4">
    <source>
        <dbReference type="Proteomes" id="UP000032679"/>
    </source>
</evidence>
<dbReference type="InterPro" id="IPR008928">
    <property type="entry name" value="6-hairpin_glycosidase_sf"/>
</dbReference>
<dbReference type="InterPro" id="IPR011613">
    <property type="entry name" value="GH15-like"/>
</dbReference>
<dbReference type="PANTHER" id="PTHR31616">
    <property type="entry name" value="TREHALASE"/>
    <property type="match status" value="1"/>
</dbReference>
<dbReference type="STRING" id="1231623.Tasa_009_096"/>
<proteinExistence type="predicted"/>
<accession>A0A0D6MIJ0</accession>
<dbReference type="InterPro" id="IPR012341">
    <property type="entry name" value="6hp_glycosidase-like_sf"/>
</dbReference>
<feature type="domain" description="GH15-like" evidence="1">
    <location>
        <begin position="236"/>
        <end position="599"/>
    </location>
</feature>
<evidence type="ECO:0000259" key="2">
    <source>
        <dbReference type="Pfam" id="PF19291"/>
    </source>
</evidence>
<dbReference type="PANTHER" id="PTHR31616:SF0">
    <property type="entry name" value="GLUCAN 1,4-ALPHA-GLUCOSIDASE"/>
    <property type="match status" value="1"/>
</dbReference>
<evidence type="ECO:0000259" key="1">
    <source>
        <dbReference type="Pfam" id="PF00723"/>
    </source>
</evidence>
<dbReference type="InterPro" id="IPR045582">
    <property type="entry name" value="Trehalase-like_N"/>
</dbReference>
<dbReference type="GO" id="GO:0004553">
    <property type="term" value="F:hydrolase activity, hydrolyzing O-glycosyl compounds"/>
    <property type="evidence" value="ECO:0007669"/>
    <property type="project" value="UniProtKB-ARBA"/>
</dbReference>